<protein>
    <submittedName>
        <fullName evidence="4">Myotubularinrelated protein</fullName>
    </submittedName>
</protein>
<gene>
    <name evidence="4" type="ORF">ACA1_070620</name>
</gene>
<dbReference type="PANTHER" id="PTHR10807">
    <property type="entry name" value="MYOTUBULARIN-RELATED"/>
    <property type="match status" value="1"/>
</dbReference>
<evidence type="ECO:0000256" key="2">
    <source>
        <dbReference type="SAM" id="MobiDB-lite"/>
    </source>
</evidence>
<dbReference type="GO" id="GO:0005737">
    <property type="term" value="C:cytoplasm"/>
    <property type="evidence" value="ECO:0007669"/>
    <property type="project" value="TreeGrafter"/>
</dbReference>
<dbReference type="VEuPathDB" id="AmoebaDB:ACA1_070620"/>
<feature type="binding site" evidence="1">
    <location>
        <begin position="69"/>
        <end position="70"/>
    </location>
    <ligand>
        <name>substrate</name>
    </ligand>
</feature>
<keyword evidence="5" id="KW-1185">Reference proteome</keyword>
<dbReference type="PROSITE" id="PS51339">
    <property type="entry name" value="PPASE_MYOTUBULARIN"/>
    <property type="match status" value="1"/>
</dbReference>
<dbReference type="SUPFAM" id="SSF52799">
    <property type="entry name" value="(Phosphotyrosine protein) phosphatases II"/>
    <property type="match status" value="1"/>
</dbReference>
<dbReference type="OMA" id="NCHASES"/>
<evidence type="ECO:0000313" key="5">
    <source>
        <dbReference type="Proteomes" id="UP000011083"/>
    </source>
</evidence>
<evidence type="ECO:0000259" key="3">
    <source>
        <dbReference type="PROSITE" id="PS51339"/>
    </source>
</evidence>
<dbReference type="Proteomes" id="UP000011083">
    <property type="component" value="Unassembled WGS sequence"/>
</dbReference>
<reference evidence="4 5" key="1">
    <citation type="journal article" date="2013" name="Genome Biol.">
        <title>Genome of Acanthamoeba castellanii highlights extensive lateral gene transfer and early evolution of tyrosine kinase signaling.</title>
        <authorList>
            <person name="Clarke M."/>
            <person name="Lohan A.J."/>
            <person name="Liu B."/>
            <person name="Lagkouvardos I."/>
            <person name="Roy S."/>
            <person name="Zafar N."/>
            <person name="Bertelli C."/>
            <person name="Schilde C."/>
            <person name="Kianianmomeni A."/>
            <person name="Burglin T.R."/>
            <person name="Frech C."/>
            <person name="Turcotte B."/>
            <person name="Kopec K.O."/>
            <person name="Synnott J.M."/>
            <person name="Choo C."/>
            <person name="Paponov I."/>
            <person name="Finkler A."/>
            <person name="Soon Heng Tan C."/>
            <person name="Hutchins A.P."/>
            <person name="Weinmeier T."/>
            <person name="Rattei T."/>
            <person name="Chu J.S."/>
            <person name="Gimenez G."/>
            <person name="Irimia M."/>
            <person name="Rigden D.J."/>
            <person name="Fitzpatrick D.A."/>
            <person name="Lorenzo-Morales J."/>
            <person name="Bateman A."/>
            <person name="Chiu C.H."/>
            <person name="Tang P."/>
            <person name="Hegemann P."/>
            <person name="Fromm H."/>
            <person name="Raoult D."/>
            <person name="Greub G."/>
            <person name="Miranda-Saavedra D."/>
            <person name="Chen N."/>
            <person name="Nash P."/>
            <person name="Ginger M.L."/>
            <person name="Horn M."/>
            <person name="Schaap P."/>
            <person name="Caler L."/>
            <person name="Loftus B."/>
        </authorList>
    </citation>
    <scope>NUCLEOTIDE SEQUENCE [LARGE SCALE GENOMIC DNA]</scope>
    <source>
        <strain evidence="4 5">Neff</strain>
    </source>
</reference>
<evidence type="ECO:0000256" key="1">
    <source>
        <dbReference type="PIRSR" id="PIRSR630564-2"/>
    </source>
</evidence>
<feature type="domain" description="Myotubularin phosphatase" evidence="3">
    <location>
        <begin position="1"/>
        <end position="288"/>
    </location>
</feature>
<organism evidence="4 5">
    <name type="scientific">Acanthamoeba castellanii (strain ATCC 30010 / Neff)</name>
    <dbReference type="NCBI Taxonomy" id="1257118"/>
    <lineage>
        <taxon>Eukaryota</taxon>
        <taxon>Amoebozoa</taxon>
        <taxon>Discosea</taxon>
        <taxon>Longamoebia</taxon>
        <taxon>Centramoebida</taxon>
        <taxon>Acanthamoebidae</taxon>
        <taxon>Acanthamoeba</taxon>
    </lineage>
</organism>
<name>L8HFC4_ACACF</name>
<feature type="compositionally biased region" description="Polar residues" evidence="2">
    <location>
        <begin position="344"/>
        <end position="359"/>
    </location>
</feature>
<dbReference type="GO" id="GO:0016020">
    <property type="term" value="C:membrane"/>
    <property type="evidence" value="ECO:0007669"/>
    <property type="project" value="TreeGrafter"/>
</dbReference>
<dbReference type="Pfam" id="PF06602">
    <property type="entry name" value="Myotub-related"/>
    <property type="match status" value="1"/>
</dbReference>
<dbReference type="GO" id="GO:0046856">
    <property type="term" value="P:phosphatidylinositol dephosphorylation"/>
    <property type="evidence" value="ECO:0007669"/>
    <property type="project" value="TreeGrafter"/>
</dbReference>
<dbReference type="PANTHER" id="PTHR10807:SF128">
    <property type="entry name" value="PHOSPHATIDYLINOSITOL-3,5-BISPHOSPHATE 3-PHOSPHATASE"/>
    <property type="match status" value="1"/>
</dbReference>
<proteinExistence type="predicted"/>
<dbReference type="AlphaFoldDB" id="L8HFC4"/>
<dbReference type="KEGG" id="acan:ACA1_070620"/>
<dbReference type="InterPro" id="IPR010569">
    <property type="entry name" value="Myotubularin-like_Pase_dom"/>
</dbReference>
<dbReference type="GeneID" id="14924431"/>
<dbReference type="RefSeq" id="XP_004352981.1">
    <property type="nucleotide sequence ID" value="XM_004352929.1"/>
</dbReference>
<dbReference type="InterPro" id="IPR030564">
    <property type="entry name" value="Myotubularin"/>
</dbReference>
<dbReference type="EMBL" id="KB007857">
    <property type="protein sequence ID" value="ELR23453.1"/>
    <property type="molecule type" value="Genomic_DNA"/>
</dbReference>
<evidence type="ECO:0000313" key="4">
    <source>
        <dbReference type="EMBL" id="ELR23453.1"/>
    </source>
</evidence>
<dbReference type="CDD" id="cd14507">
    <property type="entry name" value="PTP-MTM-like"/>
    <property type="match status" value="1"/>
</dbReference>
<feature type="region of interest" description="Disordered" evidence="2">
    <location>
        <begin position="319"/>
        <end position="359"/>
    </location>
</feature>
<dbReference type="STRING" id="1257118.L8HFC4"/>
<sequence length="359" mass="40689">MVGLTGARSAADESLLEAIFRANPHGGKLQVLDARPKVNAVANTAAGAGYETPKQYPFITPPQFLGLPNIHTARDAYKKLRTLCQRPDDPKWAVNLEATGWLEWVRLLLQSSAYMTELIDKQSASILDGWDRTSQLVSLSMMLLNENYRTLRGFMALLDKEWINFGHKFGERTGHGHPNYAHDQRGPIFLQFIDACIQLLQQFPASFQFNSNLLIFLLDALYSCQFGNFLCDNEKEREEASVQQETTSIWTYVMLNQSEFTNVFYRPNPHVLVPNCSRARMIFWAEYYLRWSPARPQYLVEQQHYVPAGEAYQLFASEDCSASSQETTEPRRPATTAEDAAPLTSATSAQPPLHQNETP</sequence>
<dbReference type="GO" id="GO:0004438">
    <property type="term" value="F:phosphatidylinositol-3-phosphate phosphatase activity"/>
    <property type="evidence" value="ECO:0007669"/>
    <property type="project" value="TreeGrafter"/>
</dbReference>
<dbReference type="InterPro" id="IPR029021">
    <property type="entry name" value="Prot-tyrosine_phosphatase-like"/>
</dbReference>
<accession>L8HFC4</accession>
<dbReference type="OrthoDB" id="271628at2759"/>